<comment type="subcellular location">
    <subcellularLocation>
        <location evidence="1">Cell inner membrane</location>
        <topology evidence="1">Multi-pass membrane protein</topology>
    </subcellularLocation>
    <subcellularLocation>
        <location evidence="13">Cell membrane</location>
        <topology evidence="13">Multi-pass membrane protein</topology>
    </subcellularLocation>
</comment>
<keyword evidence="6 13" id="KW-0812">Transmembrane</keyword>
<evidence type="ECO:0000256" key="14">
    <source>
        <dbReference type="SAM" id="MobiDB-lite"/>
    </source>
</evidence>
<feature type="compositionally biased region" description="Low complexity" evidence="14">
    <location>
        <begin position="33"/>
        <end position="54"/>
    </location>
</feature>
<evidence type="ECO:0000259" key="15">
    <source>
        <dbReference type="Pfam" id="PF02096"/>
    </source>
</evidence>
<reference evidence="17 18" key="1">
    <citation type="journal article" date="2011" name="Int. J. Syst. Evol. Microbiol.">
        <title>Zhongshania antarctica gen. nov., sp. nov. and Zhongshania guokunii sp. nov., gammaproteobacteria respectively isolated from coastal attached (fast) ice and surface seawater of the Antarctic.</title>
        <authorList>
            <person name="Li H.J."/>
            <person name="Zhang X.Y."/>
            <person name="Chen C.X."/>
            <person name="Zhang Y.J."/>
            <person name="Gao Z.M."/>
            <person name="Yu Y."/>
            <person name="Chen X.L."/>
            <person name="Chen B."/>
            <person name="Zhang Y.Z."/>
        </authorList>
    </citation>
    <scope>NUCLEOTIDE SEQUENCE [LARGE SCALE GENOMIC DNA]</scope>
    <source>
        <strain evidence="17 18">R06B22</strain>
    </source>
</reference>
<organism evidence="17 18">
    <name type="scientific">Zhongshania arctica</name>
    <dbReference type="NCBI Taxonomy" id="3238302"/>
    <lineage>
        <taxon>Bacteria</taxon>
        <taxon>Pseudomonadati</taxon>
        <taxon>Pseudomonadota</taxon>
        <taxon>Gammaproteobacteria</taxon>
        <taxon>Cellvibrionales</taxon>
        <taxon>Spongiibacteraceae</taxon>
        <taxon>Zhongshania</taxon>
    </lineage>
</organism>
<keyword evidence="7 13" id="KW-0653">Protein transport</keyword>
<evidence type="ECO:0000256" key="9">
    <source>
        <dbReference type="ARBA" id="ARBA00023136"/>
    </source>
</evidence>
<evidence type="ECO:0000256" key="10">
    <source>
        <dbReference type="ARBA" id="ARBA00023186"/>
    </source>
</evidence>
<dbReference type="CDD" id="cd19961">
    <property type="entry name" value="EcYidC-like_peri"/>
    <property type="match status" value="1"/>
</dbReference>
<evidence type="ECO:0000256" key="5">
    <source>
        <dbReference type="ARBA" id="ARBA00022475"/>
    </source>
</evidence>
<evidence type="ECO:0000256" key="13">
    <source>
        <dbReference type="HAMAP-Rule" id="MF_01810"/>
    </source>
</evidence>
<dbReference type="Pfam" id="PF14849">
    <property type="entry name" value="YidC_periplas"/>
    <property type="match status" value="1"/>
</dbReference>
<protein>
    <recommendedName>
        <fullName evidence="3 13">Membrane protein insertase YidC</fullName>
    </recommendedName>
    <alternativeName>
        <fullName evidence="12 13">Foldase YidC</fullName>
    </alternativeName>
    <alternativeName>
        <fullName evidence="11 13">Membrane integrase YidC</fullName>
    </alternativeName>
    <alternativeName>
        <fullName evidence="13">Membrane protein YidC</fullName>
    </alternativeName>
</protein>
<evidence type="ECO:0000256" key="7">
    <source>
        <dbReference type="ARBA" id="ARBA00022927"/>
    </source>
</evidence>
<evidence type="ECO:0000256" key="11">
    <source>
        <dbReference type="ARBA" id="ARBA00033245"/>
    </source>
</evidence>
<dbReference type="PANTHER" id="PTHR12428">
    <property type="entry name" value="OXA1"/>
    <property type="match status" value="1"/>
</dbReference>
<evidence type="ECO:0000256" key="3">
    <source>
        <dbReference type="ARBA" id="ARBA00015325"/>
    </source>
</evidence>
<evidence type="ECO:0000256" key="4">
    <source>
        <dbReference type="ARBA" id="ARBA00022448"/>
    </source>
</evidence>
<evidence type="ECO:0000256" key="8">
    <source>
        <dbReference type="ARBA" id="ARBA00022989"/>
    </source>
</evidence>
<feature type="domain" description="Membrane insertase YidC N-terminal" evidence="16">
    <location>
        <begin position="80"/>
        <end position="359"/>
    </location>
</feature>
<dbReference type="EMBL" id="JBFRYB010000001">
    <property type="protein sequence ID" value="MEX1664187.1"/>
    <property type="molecule type" value="Genomic_DNA"/>
</dbReference>
<feature type="domain" description="Membrane insertase YidC/Oxa/ALB C-terminal" evidence="15">
    <location>
        <begin position="370"/>
        <end position="548"/>
    </location>
</feature>
<feature type="transmembrane region" description="Helical" evidence="13">
    <location>
        <begin position="476"/>
        <end position="493"/>
    </location>
</feature>
<accession>A0ABV3TRG0</accession>
<dbReference type="Gene3D" id="2.70.98.90">
    <property type="match status" value="1"/>
</dbReference>
<keyword evidence="18" id="KW-1185">Reference proteome</keyword>
<dbReference type="RefSeq" id="WP_368374312.1">
    <property type="nucleotide sequence ID" value="NZ_JBFRYB010000001.1"/>
</dbReference>
<feature type="region of interest" description="Disordered" evidence="14">
    <location>
        <begin position="33"/>
        <end position="57"/>
    </location>
</feature>
<feature type="transmembrane region" description="Helical" evidence="13">
    <location>
        <begin position="433"/>
        <end position="456"/>
    </location>
</feature>
<dbReference type="InterPro" id="IPR028055">
    <property type="entry name" value="YidC/Oxa/ALB_C"/>
</dbReference>
<feature type="transmembrane region" description="Helical" evidence="13">
    <location>
        <begin position="514"/>
        <end position="534"/>
    </location>
</feature>
<evidence type="ECO:0000256" key="2">
    <source>
        <dbReference type="ARBA" id="ARBA00010527"/>
    </source>
</evidence>
<evidence type="ECO:0000313" key="18">
    <source>
        <dbReference type="Proteomes" id="UP001557484"/>
    </source>
</evidence>
<dbReference type="CDD" id="cd20070">
    <property type="entry name" value="5TM_YidC_Alb3"/>
    <property type="match status" value="1"/>
</dbReference>
<dbReference type="InterPro" id="IPR019998">
    <property type="entry name" value="Membr_insert_YidC"/>
</dbReference>
<keyword evidence="4 13" id="KW-0813">Transport</keyword>
<keyword evidence="5 13" id="KW-1003">Cell membrane</keyword>
<dbReference type="NCBIfam" id="TIGR03592">
    <property type="entry name" value="yidC_oxa1_cterm"/>
    <property type="match status" value="1"/>
</dbReference>
<proteinExistence type="inferred from homology"/>
<dbReference type="Proteomes" id="UP001557484">
    <property type="component" value="Unassembled WGS sequence"/>
</dbReference>
<comment type="function">
    <text evidence="13">Required for the insertion and/or proper folding and/or complex formation of integral membrane proteins into the membrane. Involved in integration of membrane proteins that insert both dependently and independently of the Sec translocase complex, as well as at least some lipoproteins. Aids folding of multispanning membrane proteins.</text>
</comment>
<dbReference type="Pfam" id="PF02096">
    <property type="entry name" value="60KD_IMP"/>
    <property type="match status" value="1"/>
</dbReference>
<dbReference type="HAMAP" id="MF_01810">
    <property type="entry name" value="YidC_type1"/>
    <property type="match status" value="1"/>
</dbReference>
<dbReference type="PRINTS" id="PR00701">
    <property type="entry name" value="60KDINNERMP"/>
</dbReference>
<comment type="similarity">
    <text evidence="2 13">Belongs to the OXA1/ALB3/YidC family. Type 1 subfamily.</text>
</comment>
<dbReference type="InterPro" id="IPR028053">
    <property type="entry name" value="Membr_insert_YidC_N"/>
</dbReference>
<evidence type="ECO:0000313" key="17">
    <source>
        <dbReference type="EMBL" id="MEX1664187.1"/>
    </source>
</evidence>
<comment type="caution">
    <text evidence="17">The sequence shown here is derived from an EMBL/GenBank/DDBJ whole genome shotgun (WGS) entry which is preliminary data.</text>
</comment>
<keyword evidence="9 13" id="KW-0472">Membrane</keyword>
<evidence type="ECO:0000259" key="16">
    <source>
        <dbReference type="Pfam" id="PF14849"/>
    </source>
</evidence>
<dbReference type="InterPro" id="IPR038221">
    <property type="entry name" value="YidC_periplasmic_sf"/>
</dbReference>
<comment type="subunit">
    <text evidence="13">Interacts with the Sec translocase complex via SecD. Specifically interacts with transmembrane segments of nascent integral membrane proteins during membrane integration.</text>
</comment>
<dbReference type="InterPro" id="IPR047196">
    <property type="entry name" value="YidC_ALB_C"/>
</dbReference>
<dbReference type="NCBIfam" id="NF002352">
    <property type="entry name" value="PRK01318.1-3"/>
    <property type="match status" value="1"/>
</dbReference>
<evidence type="ECO:0000256" key="1">
    <source>
        <dbReference type="ARBA" id="ARBA00004429"/>
    </source>
</evidence>
<dbReference type="PRINTS" id="PR01900">
    <property type="entry name" value="YIDCPROTEIN"/>
</dbReference>
<feature type="transmembrane region" description="Helical" evidence="13">
    <location>
        <begin position="7"/>
        <end position="24"/>
    </location>
</feature>
<keyword evidence="8 13" id="KW-1133">Transmembrane helix</keyword>
<dbReference type="PANTHER" id="PTHR12428:SF65">
    <property type="entry name" value="CYTOCHROME C OXIDASE ASSEMBLY PROTEIN COX18, MITOCHONDRIAL"/>
    <property type="match status" value="1"/>
</dbReference>
<feature type="transmembrane region" description="Helical" evidence="13">
    <location>
        <begin position="370"/>
        <end position="389"/>
    </location>
</feature>
<keyword evidence="10 13" id="KW-0143">Chaperone</keyword>
<dbReference type="InterPro" id="IPR001708">
    <property type="entry name" value="YidC/ALB3/OXA1/COX18"/>
</dbReference>
<evidence type="ECO:0000256" key="12">
    <source>
        <dbReference type="ARBA" id="ARBA00033342"/>
    </source>
</evidence>
<evidence type="ECO:0000256" key="6">
    <source>
        <dbReference type="ARBA" id="ARBA00022692"/>
    </source>
</evidence>
<sequence>MIDFQRYLLIASIAALSLMLLVEWQKFEPNTPVITSTNSSNSSTTAAPTTSNDSGDLPAIISSDDLTTIKANAGVSTKYITVETDVLDLKIDLHGGDIVYAGLPDYTMSLESDDPFVILEKNDTRNYIAQSGLIGSNATDTSEGRPQFAATNANYVLQDGSDTLNIDLHYQYSDAITIIKRFRLSRGEYLINVEYLVDNQSDAPFQASFFGQLKRGDSADPSVNDEGGMFAMKPFIGVAYATNEDLYNKTTFSKMQDKPVKASVNGGWIGVIQHYFVSAWVPPVDSVNELSTIVTKQGMNIARVTSAAVTIAPRSQGIISADFYTGPKDQYSLQEISPGLELTVDYGWLWWIAQPLFWLLTKIHSVLGNWGFSIIAVTILVKAAFFQLNQKAFTSMANMRKFQPKLAEIKERYADDRQKQSQAMMDLYKKEKINPLGGCLPMVVQMPVFISLYWVLMESIELRHAPFILWIHDLSAMDPYFVLPLIMGLSMFIQQRLNPAPPDPMQAKIMQWMPIVFTFFFLFFPAGLVLYWVVNNTLSIIQQYIITKRIEKSGLPSR</sequence>
<dbReference type="NCBIfam" id="NF002353">
    <property type="entry name" value="PRK01318.1-4"/>
    <property type="match status" value="1"/>
</dbReference>
<gene>
    <name evidence="13 17" type="primary">yidC</name>
    <name evidence="17" type="ORF">AB4875_01740</name>
</gene>
<name>A0ABV3TRG0_9GAMM</name>
<dbReference type="NCBIfam" id="TIGR03593">
    <property type="entry name" value="yidC_nterm"/>
    <property type="match status" value="1"/>
</dbReference>